<feature type="chain" id="PRO_5046988243" description="Outer membrane protein beta-barrel domain-containing protein" evidence="1">
    <location>
        <begin position="24"/>
        <end position="300"/>
    </location>
</feature>
<accession>A0ABV6Z3B6</accession>
<proteinExistence type="predicted"/>
<evidence type="ECO:0000256" key="1">
    <source>
        <dbReference type="SAM" id="SignalP"/>
    </source>
</evidence>
<keyword evidence="1" id="KW-0732">Signal</keyword>
<gene>
    <name evidence="2" type="ORF">ACFL27_22305</name>
</gene>
<evidence type="ECO:0008006" key="4">
    <source>
        <dbReference type="Google" id="ProtNLM"/>
    </source>
</evidence>
<evidence type="ECO:0000313" key="2">
    <source>
        <dbReference type="EMBL" id="MFC1852941.1"/>
    </source>
</evidence>
<feature type="signal peptide" evidence="1">
    <location>
        <begin position="1"/>
        <end position="23"/>
    </location>
</feature>
<dbReference type="EMBL" id="JBHPBY010000393">
    <property type="protein sequence ID" value="MFC1852941.1"/>
    <property type="molecule type" value="Genomic_DNA"/>
</dbReference>
<comment type="caution">
    <text evidence="2">The sequence shown here is derived from an EMBL/GenBank/DDBJ whole genome shotgun (WGS) entry which is preliminary data.</text>
</comment>
<keyword evidence="3" id="KW-1185">Reference proteome</keyword>
<organism evidence="2 3">
    <name type="scientific">candidate division CSSED10-310 bacterium</name>
    <dbReference type="NCBI Taxonomy" id="2855610"/>
    <lineage>
        <taxon>Bacteria</taxon>
        <taxon>Bacteria division CSSED10-310</taxon>
    </lineage>
</organism>
<reference evidence="2 3" key="1">
    <citation type="submission" date="2024-09" db="EMBL/GenBank/DDBJ databases">
        <title>Laminarin stimulates single cell rates of sulfate reduction while oxygen inhibits transcriptomic activity in coastal marine sediment.</title>
        <authorList>
            <person name="Lindsay M."/>
            <person name="Orcutt B."/>
            <person name="Emerson D."/>
            <person name="Stepanauskas R."/>
            <person name="D'Angelo T."/>
        </authorList>
    </citation>
    <scope>NUCLEOTIDE SEQUENCE [LARGE SCALE GENOMIC DNA]</scope>
    <source>
        <strain evidence="2">SAG AM-311-K15</strain>
    </source>
</reference>
<name>A0ABV6Z3B6_UNCC1</name>
<dbReference type="Proteomes" id="UP001594351">
    <property type="component" value="Unassembled WGS sequence"/>
</dbReference>
<sequence length="300" mass="33736">MKKLLLSLLIFCVFILMSSSAMAAVELSVGIGDYWGNFNLQFQKYELLFEVDGIGLLGLYSECRFFDNQFGVGINYVTGSYSFEGAGTTNNDEELEASGTRNRSDLDFWLRWMPSRHFSVLGGYKKVTFDFKDVLADWSEPEGKELHGEADLDLDGFAIGVQTAWGRRLIAVLSLSYFPSLSGNVTWDGEKKEAGGEWEEDKGDSTVDAQGFKLQFNVAKPFPSIRSALIFGYYLQIIADELDTINYRTDELFTGLMIAFSYTHRFGGPSEVDADEIEEDIETEETEMSSVILNSYAPRY</sequence>
<protein>
    <recommendedName>
        <fullName evidence="4">Outer membrane protein beta-barrel domain-containing protein</fullName>
    </recommendedName>
</protein>
<evidence type="ECO:0000313" key="3">
    <source>
        <dbReference type="Proteomes" id="UP001594351"/>
    </source>
</evidence>